<dbReference type="AlphaFoldDB" id="A0A932ER11"/>
<feature type="transmembrane region" description="Helical" evidence="1">
    <location>
        <begin position="60"/>
        <end position="93"/>
    </location>
</feature>
<keyword evidence="1" id="KW-1133">Transmembrane helix</keyword>
<name>A0A932ER11_9BACT</name>
<organism evidence="2 3">
    <name type="scientific">Candidatus Korobacter versatilis</name>
    <dbReference type="NCBI Taxonomy" id="658062"/>
    <lineage>
        <taxon>Bacteria</taxon>
        <taxon>Pseudomonadati</taxon>
        <taxon>Acidobacteriota</taxon>
        <taxon>Terriglobia</taxon>
        <taxon>Terriglobales</taxon>
        <taxon>Candidatus Korobacteraceae</taxon>
        <taxon>Candidatus Korobacter</taxon>
    </lineage>
</organism>
<dbReference type="EMBL" id="JACPNR010000008">
    <property type="protein sequence ID" value="MBI2678385.1"/>
    <property type="molecule type" value="Genomic_DNA"/>
</dbReference>
<evidence type="ECO:0000256" key="1">
    <source>
        <dbReference type="SAM" id="Phobius"/>
    </source>
</evidence>
<gene>
    <name evidence="2" type="ORF">HYX28_06360</name>
</gene>
<feature type="transmembrane region" description="Helical" evidence="1">
    <location>
        <begin position="21"/>
        <end position="54"/>
    </location>
</feature>
<accession>A0A932ER11</accession>
<keyword evidence="1" id="KW-0812">Transmembrane</keyword>
<evidence type="ECO:0000313" key="3">
    <source>
        <dbReference type="Proteomes" id="UP000779809"/>
    </source>
</evidence>
<dbReference type="Proteomes" id="UP000779809">
    <property type="component" value="Unassembled WGS sequence"/>
</dbReference>
<comment type="caution">
    <text evidence="2">The sequence shown here is derived from an EMBL/GenBank/DDBJ whole genome shotgun (WGS) entry which is preliminary data.</text>
</comment>
<sequence>MPGISAGHHLFFVGAARLRGLLFAVLLALLLSALTRVLALMLAALAVCGLLRVALTHVALVSALLLFAVAFFFHAAALLLTTIAIVHLSILLFGD</sequence>
<proteinExistence type="predicted"/>
<evidence type="ECO:0000313" key="2">
    <source>
        <dbReference type="EMBL" id="MBI2678385.1"/>
    </source>
</evidence>
<protein>
    <submittedName>
        <fullName evidence="2">Uncharacterized protein</fullName>
    </submittedName>
</protein>
<keyword evidence="1" id="KW-0472">Membrane</keyword>
<reference evidence="2" key="1">
    <citation type="submission" date="2020-07" db="EMBL/GenBank/DDBJ databases">
        <title>Huge and variable diversity of episymbiotic CPR bacteria and DPANN archaea in groundwater ecosystems.</title>
        <authorList>
            <person name="He C.Y."/>
            <person name="Keren R."/>
            <person name="Whittaker M."/>
            <person name="Farag I.F."/>
            <person name="Doudna J."/>
            <person name="Cate J.H.D."/>
            <person name="Banfield J.F."/>
        </authorList>
    </citation>
    <scope>NUCLEOTIDE SEQUENCE</scope>
    <source>
        <strain evidence="2">NC_groundwater_580_Pr5_B-0.1um_64_19</strain>
    </source>
</reference>